<proteinExistence type="inferred from homology"/>
<evidence type="ECO:0000256" key="8">
    <source>
        <dbReference type="ARBA" id="ARBA00022989"/>
    </source>
</evidence>
<feature type="transmembrane region" description="Helical" evidence="11">
    <location>
        <begin position="20"/>
        <end position="37"/>
    </location>
</feature>
<dbReference type="PRINTS" id="PR00206">
    <property type="entry name" value="CONNEXIN"/>
</dbReference>
<dbReference type="Pfam" id="PF00029">
    <property type="entry name" value="Connexin"/>
    <property type="match status" value="1"/>
</dbReference>
<dbReference type="PANTHER" id="PTHR11984:SF105">
    <property type="entry name" value="GAP JUNCTION PROTEIN"/>
    <property type="match status" value="1"/>
</dbReference>
<evidence type="ECO:0000259" key="12">
    <source>
        <dbReference type="SMART" id="SM00037"/>
    </source>
</evidence>
<evidence type="ECO:0000256" key="10">
    <source>
        <dbReference type="RuleBase" id="RU000630"/>
    </source>
</evidence>
<reference evidence="14" key="4">
    <citation type="submission" date="2025-09" db="UniProtKB">
        <authorList>
            <consortium name="Ensembl"/>
        </authorList>
    </citation>
    <scope>IDENTIFICATION</scope>
    <source>
        <strain evidence="14">HSOK</strain>
    </source>
</reference>
<feature type="transmembrane region" description="Helical" evidence="11">
    <location>
        <begin position="149"/>
        <end position="170"/>
    </location>
</feature>
<dbReference type="AlphaFoldDB" id="A0A3P9I7M4"/>
<name>A0A3P9I7M4_ORYLA</name>
<comment type="similarity">
    <text evidence="10">Belongs to the connexin family.</text>
</comment>
<keyword evidence="5 10" id="KW-0812">Transmembrane</keyword>
<sequence>MGEWDVLGRLLDKVQSHSTVIGKIWLTVLFIFRIMVLRTSTDKVWGDEQSDFVCNTQQPGCRNVCYDLAFPISHVRFWVLQIIAIAAPKLLYLGHVLHVIHVEKKLKERMQKQGELDQANLFLRRAFKIPKYTKDNGRTSLRGSLLRTYMLHLVAKIVLEVLFLVGQYFLYGFTLKARYVCTSFPCPHKVDCFLSRPTEKSVIIWFMLVAALVSLALSLAELIYLCVKSIKECVARRQDYTVTPVTPPCSKKSVKTQDEVIQNYVNSELELHGRKLRMNGIPGGVQEGGNLSPDTNVGEIHI</sequence>
<evidence type="ECO:0000256" key="3">
    <source>
        <dbReference type="ARBA" id="ARBA00011455"/>
    </source>
</evidence>
<evidence type="ECO:0000256" key="7">
    <source>
        <dbReference type="ARBA" id="ARBA00022949"/>
    </source>
</evidence>
<evidence type="ECO:0000256" key="9">
    <source>
        <dbReference type="ARBA" id="ARBA00023136"/>
    </source>
</evidence>
<evidence type="ECO:0000259" key="13">
    <source>
        <dbReference type="SMART" id="SM01089"/>
    </source>
</evidence>
<feature type="domain" description="Connexin cysteine-rich" evidence="13">
    <location>
        <begin position="159"/>
        <end position="225"/>
    </location>
</feature>
<evidence type="ECO:0000256" key="4">
    <source>
        <dbReference type="ARBA" id="ARBA00022475"/>
    </source>
</evidence>
<evidence type="ECO:0000256" key="11">
    <source>
        <dbReference type="SAM" id="Phobius"/>
    </source>
</evidence>
<dbReference type="PROSITE" id="PS00407">
    <property type="entry name" value="CONNEXINS_1"/>
    <property type="match status" value="1"/>
</dbReference>
<reference evidence="14 15" key="2">
    <citation type="submission" date="2017-04" db="EMBL/GenBank/DDBJ databases">
        <title>CpG methylation of centromeres and impact of large insertions on vertebrate speciation.</title>
        <authorList>
            <person name="Ichikawa K."/>
            <person name="Yoshimura J."/>
            <person name="Morishita S."/>
        </authorList>
    </citation>
    <scope>NUCLEOTIDE SEQUENCE</scope>
    <source>
        <strain evidence="14 15">HSOK</strain>
    </source>
</reference>
<keyword evidence="6 10" id="KW-0303">Gap junction</keyword>
<evidence type="ECO:0000313" key="14">
    <source>
        <dbReference type="Ensembl" id="ENSORLP00015016041.1"/>
    </source>
</evidence>
<evidence type="ECO:0000256" key="1">
    <source>
        <dbReference type="ARBA" id="ARBA00004610"/>
    </source>
</evidence>
<dbReference type="GO" id="GO:0007154">
    <property type="term" value="P:cell communication"/>
    <property type="evidence" value="ECO:0007669"/>
    <property type="project" value="InterPro"/>
</dbReference>
<keyword evidence="4" id="KW-1003">Cell membrane</keyword>
<protein>
    <recommendedName>
        <fullName evidence="10">Gap junction protein</fullName>
    </recommendedName>
</protein>
<dbReference type="Gene3D" id="1.20.1440.80">
    <property type="entry name" value="Gap junction channel protein cysteine-rich domain"/>
    <property type="match status" value="1"/>
</dbReference>
<reference evidence="14" key="3">
    <citation type="submission" date="2025-08" db="UniProtKB">
        <authorList>
            <consortium name="Ensembl"/>
        </authorList>
    </citation>
    <scope>IDENTIFICATION</scope>
    <source>
        <strain evidence="14">HSOK</strain>
    </source>
</reference>
<dbReference type="SMART" id="SM01089">
    <property type="entry name" value="Connexin_CCC"/>
    <property type="match status" value="1"/>
</dbReference>
<organism evidence="14 15">
    <name type="scientific">Oryzias latipes</name>
    <name type="common">Japanese rice fish</name>
    <name type="synonym">Japanese killifish</name>
    <dbReference type="NCBI Taxonomy" id="8090"/>
    <lineage>
        <taxon>Eukaryota</taxon>
        <taxon>Metazoa</taxon>
        <taxon>Chordata</taxon>
        <taxon>Craniata</taxon>
        <taxon>Vertebrata</taxon>
        <taxon>Euteleostomi</taxon>
        <taxon>Actinopterygii</taxon>
        <taxon>Neopterygii</taxon>
        <taxon>Teleostei</taxon>
        <taxon>Neoteleostei</taxon>
        <taxon>Acanthomorphata</taxon>
        <taxon>Ovalentaria</taxon>
        <taxon>Atherinomorphae</taxon>
        <taxon>Beloniformes</taxon>
        <taxon>Adrianichthyidae</taxon>
        <taxon>Oryziinae</taxon>
        <taxon>Oryzias</taxon>
    </lineage>
</organism>
<dbReference type="InterPro" id="IPR013092">
    <property type="entry name" value="Connexin_N"/>
</dbReference>
<feature type="transmembrane region" description="Helical" evidence="11">
    <location>
        <begin position="78"/>
        <end position="100"/>
    </location>
</feature>
<feature type="transmembrane region" description="Helical" evidence="11">
    <location>
        <begin position="203"/>
        <end position="227"/>
    </location>
</feature>
<dbReference type="Ensembl" id="ENSORLT00015034140.1">
    <property type="protein sequence ID" value="ENSORLP00015016041.1"/>
    <property type="gene ID" value="ENSORLG00015016990.1"/>
</dbReference>
<dbReference type="FunFam" id="1.20.1440.80:FF:000001">
    <property type="entry name" value="Gap junction alpha-1"/>
    <property type="match status" value="1"/>
</dbReference>
<dbReference type="SMART" id="SM00037">
    <property type="entry name" value="CNX"/>
    <property type="match status" value="1"/>
</dbReference>
<keyword evidence="8 11" id="KW-1133">Transmembrane helix</keyword>
<dbReference type="GO" id="GO:0005922">
    <property type="term" value="C:connexin complex"/>
    <property type="evidence" value="ECO:0007669"/>
    <property type="project" value="InterPro"/>
</dbReference>
<evidence type="ECO:0000256" key="2">
    <source>
        <dbReference type="ARBA" id="ARBA00004651"/>
    </source>
</evidence>
<comment type="subcellular location">
    <subcellularLocation>
        <location evidence="1">Cell junction</location>
        <location evidence="1">Gap junction</location>
    </subcellularLocation>
    <subcellularLocation>
        <location evidence="2 10">Cell membrane</location>
        <topology evidence="2 10">Multi-pass membrane protein</topology>
    </subcellularLocation>
</comment>
<dbReference type="InterPro" id="IPR000500">
    <property type="entry name" value="Connexin"/>
</dbReference>
<evidence type="ECO:0000256" key="6">
    <source>
        <dbReference type="ARBA" id="ARBA00022868"/>
    </source>
</evidence>
<feature type="domain" description="Connexin N-terminal" evidence="12">
    <location>
        <begin position="43"/>
        <end position="76"/>
    </location>
</feature>
<keyword evidence="9 11" id="KW-0472">Membrane</keyword>
<dbReference type="InterPro" id="IPR017990">
    <property type="entry name" value="Connexin_CS"/>
</dbReference>
<comment type="function">
    <text evidence="10">One gap junction consists of a cluster of closely packed pairs of transmembrane channels, the connexons, through which materials of low MW diffuse from one cell to a neighboring cell.</text>
</comment>
<comment type="subunit">
    <text evidence="3 10">A connexon is composed of a hexamer of connexins.</text>
</comment>
<dbReference type="PROSITE" id="PS00408">
    <property type="entry name" value="CONNEXINS_2"/>
    <property type="match status" value="1"/>
</dbReference>
<dbReference type="InterPro" id="IPR019570">
    <property type="entry name" value="Connexin_CCC"/>
</dbReference>
<dbReference type="Proteomes" id="UP000265200">
    <property type="component" value="Chromosome 24"/>
</dbReference>
<reference key="1">
    <citation type="journal article" date="2007" name="Nature">
        <title>The medaka draft genome and insights into vertebrate genome evolution.</title>
        <authorList>
            <person name="Kasahara M."/>
            <person name="Naruse K."/>
            <person name="Sasaki S."/>
            <person name="Nakatani Y."/>
            <person name="Qu W."/>
            <person name="Ahsan B."/>
            <person name="Yamada T."/>
            <person name="Nagayasu Y."/>
            <person name="Doi K."/>
            <person name="Kasai Y."/>
            <person name="Jindo T."/>
            <person name="Kobayashi D."/>
            <person name="Shimada A."/>
            <person name="Toyoda A."/>
            <person name="Kuroki Y."/>
            <person name="Fujiyama A."/>
            <person name="Sasaki T."/>
            <person name="Shimizu A."/>
            <person name="Asakawa S."/>
            <person name="Shimizu N."/>
            <person name="Hashimoto S."/>
            <person name="Yang J."/>
            <person name="Lee Y."/>
            <person name="Matsushima K."/>
            <person name="Sugano S."/>
            <person name="Sakaizumi M."/>
            <person name="Narita T."/>
            <person name="Ohishi K."/>
            <person name="Haga S."/>
            <person name="Ohta F."/>
            <person name="Nomoto H."/>
            <person name="Nogata K."/>
            <person name="Morishita T."/>
            <person name="Endo T."/>
            <person name="Shin-I T."/>
            <person name="Takeda H."/>
            <person name="Morishita S."/>
            <person name="Kohara Y."/>
        </authorList>
    </citation>
    <scope>NUCLEOTIDE SEQUENCE [LARGE SCALE GENOMIC DNA]</scope>
    <source>
        <strain>Hd-rR</strain>
    </source>
</reference>
<accession>A0A3P9I7M4</accession>
<keyword evidence="7" id="KW-0965">Cell junction</keyword>
<evidence type="ECO:0000256" key="5">
    <source>
        <dbReference type="ARBA" id="ARBA00022692"/>
    </source>
</evidence>
<dbReference type="InterPro" id="IPR038359">
    <property type="entry name" value="Connexin_N_sf"/>
</dbReference>
<evidence type="ECO:0000313" key="15">
    <source>
        <dbReference type="Proteomes" id="UP000265200"/>
    </source>
</evidence>
<dbReference type="PANTHER" id="PTHR11984">
    <property type="entry name" value="CONNEXIN"/>
    <property type="match status" value="1"/>
</dbReference>